<evidence type="ECO:0000313" key="8">
    <source>
        <dbReference type="Proteomes" id="UP000236745"/>
    </source>
</evidence>
<evidence type="ECO:0000313" key="7">
    <source>
        <dbReference type="EMBL" id="SEG84789.1"/>
    </source>
</evidence>
<organism evidence="7 8">
    <name type="scientific">Marinobacterium lutimaris</name>
    <dbReference type="NCBI Taxonomy" id="568106"/>
    <lineage>
        <taxon>Bacteria</taxon>
        <taxon>Pseudomonadati</taxon>
        <taxon>Pseudomonadota</taxon>
        <taxon>Gammaproteobacteria</taxon>
        <taxon>Oceanospirillales</taxon>
        <taxon>Oceanospirillaceae</taxon>
        <taxon>Marinobacterium</taxon>
    </lineage>
</organism>
<gene>
    <name evidence="7" type="ORF">SAMN05444390_106184</name>
</gene>
<evidence type="ECO:0000256" key="4">
    <source>
        <dbReference type="ARBA" id="ARBA00023163"/>
    </source>
</evidence>
<reference evidence="7 8" key="1">
    <citation type="submission" date="2016-10" db="EMBL/GenBank/DDBJ databases">
        <authorList>
            <person name="de Groot N.N."/>
        </authorList>
    </citation>
    <scope>NUCLEOTIDE SEQUENCE [LARGE SCALE GENOMIC DNA]</scope>
    <source>
        <strain evidence="7 8">DSM 22012</strain>
    </source>
</reference>
<dbReference type="InterPro" id="IPR036388">
    <property type="entry name" value="WH-like_DNA-bd_sf"/>
</dbReference>
<dbReference type="SUPFAM" id="SSF88946">
    <property type="entry name" value="Sigma2 domain of RNA polymerase sigma factors"/>
    <property type="match status" value="1"/>
</dbReference>
<keyword evidence="4" id="KW-0804">Transcription</keyword>
<feature type="domain" description="RNA polymerase sigma-70 region 2" evidence="5">
    <location>
        <begin position="20"/>
        <end position="85"/>
    </location>
</feature>
<proteinExistence type="inferred from homology"/>
<dbReference type="InterPro" id="IPR014284">
    <property type="entry name" value="RNA_pol_sigma-70_dom"/>
</dbReference>
<dbReference type="InterPro" id="IPR039425">
    <property type="entry name" value="RNA_pol_sigma-70-like"/>
</dbReference>
<dbReference type="PANTHER" id="PTHR43133">
    <property type="entry name" value="RNA POLYMERASE ECF-TYPE SIGMA FACTO"/>
    <property type="match status" value="1"/>
</dbReference>
<dbReference type="InterPro" id="IPR007627">
    <property type="entry name" value="RNA_pol_sigma70_r2"/>
</dbReference>
<evidence type="ECO:0000256" key="2">
    <source>
        <dbReference type="ARBA" id="ARBA00023015"/>
    </source>
</evidence>
<comment type="similarity">
    <text evidence="1">Belongs to the sigma-70 factor family. ECF subfamily.</text>
</comment>
<evidence type="ECO:0000256" key="3">
    <source>
        <dbReference type="ARBA" id="ARBA00023082"/>
    </source>
</evidence>
<keyword evidence="8" id="KW-1185">Reference proteome</keyword>
<dbReference type="Gene3D" id="1.10.1740.10">
    <property type="match status" value="1"/>
</dbReference>
<dbReference type="GO" id="GO:0016987">
    <property type="term" value="F:sigma factor activity"/>
    <property type="evidence" value="ECO:0007669"/>
    <property type="project" value="UniProtKB-KW"/>
</dbReference>
<dbReference type="InterPro" id="IPR013249">
    <property type="entry name" value="RNA_pol_sigma70_r4_t2"/>
</dbReference>
<dbReference type="PANTHER" id="PTHR43133:SF63">
    <property type="entry name" value="RNA POLYMERASE SIGMA FACTOR FECI-RELATED"/>
    <property type="match status" value="1"/>
</dbReference>
<dbReference type="Proteomes" id="UP000236745">
    <property type="component" value="Unassembled WGS sequence"/>
</dbReference>
<keyword evidence="2" id="KW-0805">Transcription regulation</keyword>
<dbReference type="CDD" id="cd06171">
    <property type="entry name" value="Sigma70_r4"/>
    <property type="match status" value="1"/>
</dbReference>
<dbReference type="EMBL" id="FNVQ01000006">
    <property type="protein sequence ID" value="SEG84789.1"/>
    <property type="molecule type" value="Genomic_DNA"/>
</dbReference>
<dbReference type="SUPFAM" id="SSF88659">
    <property type="entry name" value="Sigma3 and sigma4 domains of RNA polymerase sigma factors"/>
    <property type="match status" value="1"/>
</dbReference>
<name>A0A1H6DHU3_9GAMM</name>
<dbReference type="Pfam" id="PF08281">
    <property type="entry name" value="Sigma70_r4_2"/>
    <property type="match status" value="1"/>
</dbReference>
<dbReference type="GO" id="GO:0003677">
    <property type="term" value="F:DNA binding"/>
    <property type="evidence" value="ECO:0007669"/>
    <property type="project" value="InterPro"/>
</dbReference>
<evidence type="ECO:0000256" key="1">
    <source>
        <dbReference type="ARBA" id="ARBA00010641"/>
    </source>
</evidence>
<dbReference type="NCBIfam" id="TIGR02937">
    <property type="entry name" value="sigma70-ECF"/>
    <property type="match status" value="1"/>
</dbReference>
<dbReference type="InterPro" id="IPR013325">
    <property type="entry name" value="RNA_pol_sigma_r2"/>
</dbReference>
<dbReference type="InterPro" id="IPR013324">
    <property type="entry name" value="RNA_pol_sigma_r3/r4-like"/>
</dbReference>
<dbReference type="GO" id="GO:0006352">
    <property type="term" value="P:DNA-templated transcription initiation"/>
    <property type="evidence" value="ECO:0007669"/>
    <property type="project" value="InterPro"/>
</dbReference>
<keyword evidence="3" id="KW-0731">Sigma factor</keyword>
<accession>A0A1H6DHU3</accession>
<sequence>MDAMSSSTLTLRQEQQLEHLYREHQGWLSSFLRKRLGCSQQAADLLQDTYLRLLVSGRLPDSDYARPYLTRIAKGLVVDHFRRKRIEQAYLEELALRPEEFVQSPEDQLQLIDALIEADTLLHSLPDKARRAFLLRRVDGLSYREISEQLGVSVSSVEKYVARALQVCLTASLREEP</sequence>
<dbReference type="AlphaFoldDB" id="A0A1H6DHU3"/>
<dbReference type="OrthoDB" id="9797134at2"/>
<dbReference type="Pfam" id="PF04542">
    <property type="entry name" value="Sigma70_r2"/>
    <property type="match status" value="1"/>
</dbReference>
<protein>
    <submittedName>
        <fullName evidence="7">RNA polymerase sigma-70 factor, ECF subfamily</fullName>
    </submittedName>
</protein>
<dbReference type="Gene3D" id="1.10.10.10">
    <property type="entry name" value="Winged helix-like DNA-binding domain superfamily/Winged helix DNA-binding domain"/>
    <property type="match status" value="1"/>
</dbReference>
<feature type="domain" description="RNA polymerase sigma factor 70 region 4 type 2" evidence="6">
    <location>
        <begin position="118"/>
        <end position="166"/>
    </location>
</feature>
<evidence type="ECO:0000259" key="6">
    <source>
        <dbReference type="Pfam" id="PF08281"/>
    </source>
</evidence>
<evidence type="ECO:0000259" key="5">
    <source>
        <dbReference type="Pfam" id="PF04542"/>
    </source>
</evidence>